<accession>A0A1Y1ZN53</accession>
<dbReference type="Gene3D" id="3.40.50.720">
    <property type="entry name" value="NAD(P)-binding Rossmann-like Domain"/>
    <property type="match status" value="1"/>
</dbReference>
<organism evidence="4 5">
    <name type="scientific">Clohesyomyces aquaticus</name>
    <dbReference type="NCBI Taxonomy" id="1231657"/>
    <lineage>
        <taxon>Eukaryota</taxon>
        <taxon>Fungi</taxon>
        <taxon>Dikarya</taxon>
        <taxon>Ascomycota</taxon>
        <taxon>Pezizomycotina</taxon>
        <taxon>Dothideomycetes</taxon>
        <taxon>Pleosporomycetidae</taxon>
        <taxon>Pleosporales</taxon>
        <taxon>Lindgomycetaceae</taxon>
        <taxon>Clohesyomyces</taxon>
    </lineage>
</organism>
<dbReference type="PANTHER" id="PTHR47706:SF11">
    <property type="entry name" value="ISOFLAVONE REDUCTASE FAMILY PROTEIN (AFU_ORTHOLOGUE AFUA_1G12510)"/>
    <property type="match status" value="1"/>
</dbReference>
<evidence type="ECO:0000256" key="1">
    <source>
        <dbReference type="ARBA" id="ARBA00022857"/>
    </source>
</evidence>
<keyword evidence="2" id="KW-0560">Oxidoreductase</keyword>
<proteinExistence type="predicted"/>
<dbReference type="PANTHER" id="PTHR47706">
    <property type="entry name" value="NMRA-LIKE FAMILY PROTEIN"/>
    <property type="match status" value="1"/>
</dbReference>
<dbReference type="OrthoDB" id="419598at2759"/>
<evidence type="ECO:0000313" key="5">
    <source>
        <dbReference type="Proteomes" id="UP000193144"/>
    </source>
</evidence>
<evidence type="ECO:0000256" key="2">
    <source>
        <dbReference type="ARBA" id="ARBA00023002"/>
    </source>
</evidence>
<keyword evidence="5" id="KW-1185">Reference proteome</keyword>
<dbReference type="EMBL" id="MCFA01000061">
    <property type="protein sequence ID" value="ORY11437.1"/>
    <property type="molecule type" value="Genomic_DNA"/>
</dbReference>
<dbReference type="InterPro" id="IPR051609">
    <property type="entry name" value="NmrA/Isoflavone_reductase-like"/>
</dbReference>
<reference evidence="4 5" key="1">
    <citation type="submission" date="2016-07" db="EMBL/GenBank/DDBJ databases">
        <title>Pervasive Adenine N6-methylation of Active Genes in Fungi.</title>
        <authorList>
            <consortium name="DOE Joint Genome Institute"/>
            <person name="Mondo S.J."/>
            <person name="Dannebaum R.O."/>
            <person name="Kuo R.C."/>
            <person name="Labutti K."/>
            <person name="Haridas S."/>
            <person name="Kuo A."/>
            <person name="Salamov A."/>
            <person name="Ahrendt S.R."/>
            <person name="Lipzen A."/>
            <person name="Sullivan W."/>
            <person name="Andreopoulos W.B."/>
            <person name="Clum A."/>
            <person name="Lindquist E."/>
            <person name="Daum C."/>
            <person name="Ramamoorthy G.K."/>
            <person name="Gryganskyi A."/>
            <person name="Culley D."/>
            <person name="Magnuson J.K."/>
            <person name="James T.Y."/>
            <person name="O'Malley M.A."/>
            <person name="Stajich J.E."/>
            <person name="Spatafora J.W."/>
            <person name="Visel A."/>
            <person name="Grigoriev I.V."/>
        </authorList>
    </citation>
    <scope>NUCLEOTIDE SEQUENCE [LARGE SCALE GENOMIC DNA]</scope>
    <source>
        <strain evidence="4 5">CBS 115471</strain>
    </source>
</reference>
<gene>
    <name evidence="4" type="ORF">BCR34DRAFT_601381</name>
</gene>
<name>A0A1Y1ZN53_9PLEO</name>
<sequence length="334" mass="37178">MEKTPTSTGSGPFRAVLLVGAISEYGFGQFVVRELIKSKHSFSRIGVYLDWNRDNAAKTPVLDRLKQAGIEVVHGKGFESPDPFTGFDCIMSFLGNHGLHLQSSLIDSAIAAGVRHIYPSEYGADILVGQNWTQRYYVEKVRTRRHLEERGKDLPELGWTYVLFGRLTEWAVLSHFGFDNRGARAQIYGTPDGKQSLINATDAAAYIVKTLLDPLSLTDTRRTYRFSESSPTYATLFRTLKIVTGREYHVEYLDVEAAQLEEQAAKQSGDVDAELSASHKLIQGRQGTLLPLPWDNERFPSVTPTSLQDSLIAAFDSAKLRKAYGLELLEDAAA</sequence>
<evidence type="ECO:0000313" key="4">
    <source>
        <dbReference type="EMBL" id="ORY11437.1"/>
    </source>
</evidence>
<protein>
    <recommendedName>
        <fullName evidence="3">NmrA-like domain-containing protein</fullName>
    </recommendedName>
</protein>
<comment type="caution">
    <text evidence="4">The sequence shown here is derived from an EMBL/GenBank/DDBJ whole genome shotgun (WGS) entry which is preliminary data.</text>
</comment>
<dbReference type="Pfam" id="PF05368">
    <property type="entry name" value="NmrA"/>
    <property type="match status" value="1"/>
</dbReference>
<dbReference type="InterPro" id="IPR036291">
    <property type="entry name" value="NAD(P)-bd_dom_sf"/>
</dbReference>
<evidence type="ECO:0000259" key="3">
    <source>
        <dbReference type="Pfam" id="PF05368"/>
    </source>
</evidence>
<dbReference type="SUPFAM" id="SSF51735">
    <property type="entry name" value="NAD(P)-binding Rossmann-fold domains"/>
    <property type="match status" value="1"/>
</dbReference>
<dbReference type="Gene3D" id="3.90.25.10">
    <property type="entry name" value="UDP-galactose 4-epimerase, domain 1"/>
    <property type="match status" value="1"/>
</dbReference>
<keyword evidence="1" id="KW-0521">NADP</keyword>
<dbReference type="GO" id="GO:0016491">
    <property type="term" value="F:oxidoreductase activity"/>
    <property type="evidence" value="ECO:0007669"/>
    <property type="project" value="UniProtKB-KW"/>
</dbReference>
<dbReference type="Proteomes" id="UP000193144">
    <property type="component" value="Unassembled WGS sequence"/>
</dbReference>
<dbReference type="STRING" id="1231657.A0A1Y1ZN53"/>
<dbReference type="AlphaFoldDB" id="A0A1Y1ZN53"/>
<dbReference type="InterPro" id="IPR008030">
    <property type="entry name" value="NmrA-like"/>
</dbReference>
<feature type="domain" description="NmrA-like" evidence="3">
    <location>
        <begin position="28"/>
        <end position="254"/>
    </location>
</feature>